<dbReference type="AlphaFoldDB" id="A0A1M6K8I4"/>
<name>A0A1M6K8I4_9FLAO</name>
<dbReference type="STRING" id="683124.SAMN05444337_2212"/>
<dbReference type="RefSeq" id="WP_072784990.1">
    <property type="nucleotide sequence ID" value="NZ_CP045292.1"/>
</dbReference>
<dbReference type="EMBL" id="FQZH01000004">
    <property type="protein sequence ID" value="SHJ55140.1"/>
    <property type="molecule type" value="Genomic_DNA"/>
</dbReference>
<evidence type="ECO:0000313" key="2">
    <source>
        <dbReference type="Proteomes" id="UP000184232"/>
    </source>
</evidence>
<reference evidence="2" key="1">
    <citation type="submission" date="2016-11" db="EMBL/GenBank/DDBJ databases">
        <authorList>
            <person name="Varghese N."/>
            <person name="Submissions S."/>
        </authorList>
    </citation>
    <scope>NUCLEOTIDE SEQUENCE [LARGE SCALE GENOMIC DNA]</scope>
    <source>
        <strain evidence="2">DSM 22807</strain>
    </source>
</reference>
<dbReference type="Pfam" id="PF04325">
    <property type="entry name" value="DUF465"/>
    <property type="match status" value="1"/>
</dbReference>
<proteinExistence type="predicted"/>
<protein>
    <recommendedName>
        <fullName evidence="3">GTP-binding protein</fullName>
    </recommendedName>
</protein>
<sequence length="78" mass="9383">MITKHQLTEEFPEFETKINTLKTESAHFKKMFETYDELDHEIYRIESDAAPASDDVLNELRMERVRLKDEIFQFLSQN</sequence>
<accession>A0A1M6K8I4</accession>
<dbReference type="OrthoDB" id="1263265at2"/>
<evidence type="ECO:0008006" key="3">
    <source>
        <dbReference type="Google" id="ProtNLM"/>
    </source>
</evidence>
<dbReference type="InterPro" id="IPR007420">
    <property type="entry name" value="DUF465"/>
</dbReference>
<dbReference type="Proteomes" id="UP000184232">
    <property type="component" value="Unassembled WGS sequence"/>
</dbReference>
<organism evidence="1 2">
    <name type="scientific">Flavobacterium haoranii</name>
    <dbReference type="NCBI Taxonomy" id="683124"/>
    <lineage>
        <taxon>Bacteria</taxon>
        <taxon>Pseudomonadati</taxon>
        <taxon>Bacteroidota</taxon>
        <taxon>Flavobacteriia</taxon>
        <taxon>Flavobacteriales</taxon>
        <taxon>Flavobacteriaceae</taxon>
        <taxon>Flavobacterium</taxon>
    </lineage>
</organism>
<gene>
    <name evidence="1" type="ORF">SAMN05444337_2212</name>
</gene>
<dbReference type="InterPro" id="IPR038444">
    <property type="entry name" value="DUF465_sf"/>
</dbReference>
<dbReference type="Gene3D" id="6.10.280.50">
    <property type="match status" value="1"/>
</dbReference>
<keyword evidence="2" id="KW-1185">Reference proteome</keyword>
<evidence type="ECO:0000313" key="1">
    <source>
        <dbReference type="EMBL" id="SHJ55140.1"/>
    </source>
</evidence>